<dbReference type="Proteomes" id="UP000239907">
    <property type="component" value="Unassembled WGS sequence"/>
</dbReference>
<proteinExistence type="predicted"/>
<evidence type="ECO:0000256" key="1">
    <source>
        <dbReference type="SAM" id="MobiDB-lite"/>
    </source>
</evidence>
<name>A0A2S7U3M5_9BACT</name>
<accession>A0A2S7U3M5</accession>
<feature type="compositionally biased region" description="Polar residues" evidence="1">
    <location>
        <begin position="39"/>
        <end position="53"/>
    </location>
</feature>
<dbReference type="Gene3D" id="1.10.1740.10">
    <property type="match status" value="1"/>
</dbReference>
<gene>
    <name evidence="2" type="ORF">BSZ32_09745</name>
</gene>
<protein>
    <recommendedName>
        <fullName evidence="4">RNA polymerase sigma-70 region 2 domain-containing protein</fullName>
    </recommendedName>
</protein>
<sequence length="74" mass="8131">MEMGRDDARFRAWLGTVIRNAVYNHCSQATTRKRRETNAAASNPASENQPSFQPHSSITGAWFFFVAGASSPVA</sequence>
<dbReference type="EMBL" id="MQWA01000001">
    <property type="protein sequence ID" value="PQJ28753.1"/>
    <property type="molecule type" value="Genomic_DNA"/>
</dbReference>
<evidence type="ECO:0008006" key="4">
    <source>
        <dbReference type="Google" id="ProtNLM"/>
    </source>
</evidence>
<feature type="region of interest" description="Disordered" evidence="1">
    <location>
        <begin position="29"/>
        <end position="53"/>
    </location>
</feature>
<comment type="caution">
    <text evidence="2">The sequence shown here is derived from an EMBL/GenBank/DDBJ whole genome shotgun (WGS) entry which is preliminary data.</text>
</comment>
<evidence type="ECO:0000313" key="3">
    <source>
        <dbReference type="Proteomes" id="UP000239907"/>
    </source>
</evidence>
<reference evidence="2 3" key="1">
    <citation type="submission" date="2016-12" db="EMBL/GenBank/DDBJ databases">
        <title>Study of bacterial adaptation to deep sea.</title>
        <authorList>
            <person name="Song J."/>
            <person name="Yoshizawa S."/>
            <person name="Kogure K."/>
        </authorList>
    </citation>
    <scope>NUCLEOTIDE SEQUENCE [LARGE SCALE GENOMIC DNA]</scope>
    <source>
        <strain evidence="2 3">SAORIC-165</strain>
    </source>
</reference>
<dbReference type="AlphaFoldDB" id="A0A2S7U3M5"/>
<evidence type="ECO:0000313" key="2">
    <source>
        <dbReference type="EMBL" id="PQJ28753.1"/>
    </source>
</evidence>
<organism evidence="2 3">
    <name type="scientific">Rubritalea profundi</name>
    <dbReference type="NCBI Taxonomy" id="1658618"/>
    <lineage>
        <taxon>Bacteria</taxon>
        <taxon>Pseudomonadati</taxon>
        <taxon>Verrucomicrobiota</taxon>
        <taxon>Verrucomicrobiia</taxon>
        <taxon>Verrucomicrobiales</taxon>
        <taxon>Rubritaleaceae</taxon>
        <taxon>Rubritalea</taxon>
    </lineage>
</organism>
<keyword evidence="3" id="KW-1185">Reference proteome</keyword>